<dbReference type="EMBL" id="JBHMAG010000009">
    <property type="protein sequence ID" value="MFB9752276.1"/>
    <property type="molecule type" value="Genomic_DNA"/>
</dbReference>
<organism evidence="4 5">
    <name type="scientific">Paenibacillus hodogayensis</name>
    <dbReference type="NCBI Taxonomy" id="279208"/>
    <lineage>
        <taxon>Bacteria</taxon>
        <taxon>Bacillati</taxon>
        <taxon>Bacillota</taxon>
        <taxon>Bacilli</taxon>
        <taxon>Bacillales</taxon>
        <taxon>Paenibacillaceae</taxon>
        <taxon>Paenibacillus</taxon>
    </lineage>
</organism>
<evidence type="ECO:0000259" key="3">
    <source>
        <dbReference type="Pfam" id="PF02894"/>
    </source>
</evidence>
<dbReference type="Proteomes" id="UP001589619">
    <property type="component" value="Unassembled WGS sequence"/>
</dbReference>
<sequence>MKVAIVGCGGLGNVHASCYAQIPGVTVVGVCDTDRELVQQMAERTGATAYESFDDMLEQSGCEVVSVTLPSFLHKPFSIKAAQAGKHVICEKPIALNLEDAADMIRVCEENNVRLFVGHVVRFFPEYAQMHDKIKQGALGRVGVAHAKRIGSHPGERRHWFKEDDKSGGVVIDLMIHDIDFLRWSIGEVKSVFGFRKVEGFVDYATATLVFENGAVANVEAHWGYPGPFTTAAEIAGSSGVIRSDSSKTISLQVRKAASESSSGPFVDIPQSPGYRSPFQLEISHFIECIRDSKESLVTARDAYKALEIGLAIEESARSGQAVLLNHSAQEGSR</sequence>
<dbReference type="InterPro" id="IPR051450">
    <property type="entry name" value="Gfo/Idh/MocA_Oxidoreductases"/>
</dbReference>
<dbReference type="Gene3D" id="3.40.50.720">
    <property type="entry name" value="NAD(P)-binding Rossmann-like Domain"/>
    <property type="match status" value="1"/>
</dbReference>
<gene>
    <name evidence="4" type="ORF">ACFFNY_11980</name>
</gene>
<protein>
    <submittedName>
        <fullName evidence="4">Gfo/Idh/MocA family protein</fullName>
    </submittedName>
</protein>
<name>A0ABV5VVJ5_9BACL</name>
<proteinExistence type="inferred from homology"/>
<dbReference type="InterPro" id="IPR000683">
    <property type="entry name" value="Gfo/Idh/MocA-like_OxRdtase_N"/>
</dbReference>
<comment type="similarity">
    <text evidence="1">Belongs to the Gfo/Idh/MocA family.</text>
</comment>
<evidence type="ECO:0000313" key="4">
    <source>
        <dbReference type="EMBL" id="MFB9752276.1"/>
    </source>
</evidence>
<keyword evidence="5" id="KW-1185">Reference proteome</keyword>
<dbReference type="Gene3D" id="3.30.360.10">
    <property type="entry name" value="Dihydrodipicolinate Reductase, domain 2"/>
    <property type="match status" value="1"/>
</dbReference>
<evidence type="ECO:0000259" key="2">
    <source>
        <dbReference type="Pfam" id="PF01408"/>
    </source>
</evidence>
<reference evidence="4 5" key="1">
    <citation type="submission" date="2024-09" db="EMBL/GenBank/DDBJ databases">
        <authorList>
            <person name="Sun Q."/>
            <person name="Mori K."/>
        </authorList>
    </citation>
    <scope>NUCLEOTIDE SEQUENCE [LARGE SCALE GENOMIC DNA]</scope>
    <source>
        <strain evidence="4 5">JCM 12520</strain>
    </source>
</reference>
<dbReference type="RefSeq" id="WP_344911201.1">
    <property type="nucleotide sequence ID" value="NZ_BAAAYO010000010.1"/>
</dbReference>
<dbReference type="InterPro" id="IPR004104">
    <property type="entry name" value="Gfo/Idh/MocA-like_OxRdtase_C"/>
</dbReference>
<feature type="domain" description="Gfo/Idh/MocA-like oxidoreductase C-terminal" evidence="3">
    <location>
        <begin position="133"/>
        <end position="323"/>
    </location>
</feature>
<dbReference type="Pfam" id="PF02894">
    <property type="entry name" value="GFO_IDH_MocA_C"/>
    <property type="match status" value="1"/>
</dbReference>
<accession>A0ABV5VVJ5</accession>
<feature type="domain" description="Gfo/Idh/MocA-like oxidoreductase N-terminal" evidence="2">
    <location>
        <begin position="1"/>
        <end position="119"/>
    </location>
</feature>
<comment type="caution">
    <text evidence="4">The sequence shown here is derived from an EMBL/GenBank/DDBJ whole genome shotgun (WGS) entry which is preliminary data.</text>
</comment>
<dbReference type="PANTHER" id="PTHR43377:SF1">
    <property type="entry name" value="BILIVERDIN REDUCTASE A"/>
    <property type="match status" value="1"/>
</dbReference>
<dbReference type="Pfam" id="PF01408">
    <property type="entry name" value="GFO_IDH_MocA"/>
    <property type="match status" value="1"/>
</dbReference>
<dbReference type="InterPro" id="IPR036291">
    <property type="entry name" value="NAD(P)-bd_dom_sf"/>
</dbReference>
<dbReference type="PANTHER" id="PTHR43377">
    <property type="entry name" value="BILIVERDIN REDUCTASE A"/>
    <property type="match status" value="1"/>
</dbReference>
<dbReference type="SUPFAM" id="SSF51735">
    <property type="entry name" value="NAD(P)-binding Rossmann-fold domains"/>
    <property type="match status" value="1"/>
</dbReference>
<dbReference type="SUPFAM" id="SSF55347">
    <property type="entry name" value="Glyceraldehyde-3-phosphate dehydrogenase-like, C-terminal domain"/>
    <property type="match status" value="1"/>
</dbReference>
<evidence type="ECO:0000313" key="5">
    <source>
        <dbReference type="Proteomes" id="UP001589619"/>
    </source>
</evidence>
<evidence type="ECO:0000256" key="1">
    <source>
        <dbReference type="ARBA" id="ARBA00010928"/>
    </source>
</evidence>